<dbReference type="OrthoDB" id="4078635at2759"/>
<comment type="similarity">
    <text evidence="1">Belongs to the isocitrate lyase/PEP mutase superfamily. Isocitrate lyase family.</text>
</comment>
<dbReference type="PANTHER" id="PTHR21631:SF13">
    <property type="entry name" value="MITOCHONDRIAL 2-METHYLISOCITRATE LYASE ICL2"/>
    <property type="match status" value="1"/>
</dbReference>
<dbReference type="Gene3D" id="3.20.20.60">
    <property type="entry name" value="Phosphoenolpyruvate-binding domains"/>
    <property type="match status" value="1"/>
</dbReference>
<dbReference type="Proteomes" id="UP000800096">
    <property type="component" value="Unassembled WGS sequence"/>
</dbReference>
<dbReference type="AlphaFoldDB" id="A0A6A5QQ17"/>
<name>A0A6A5QQ17_AMPQU</name>
<keyword evidence="3 4" id="KW-0456">Lyase</keyword>
<evidence type="ECO:0000313" key="4">
    <source>
        <dbReference type="EMBL" id="KAF1916786.1"/>
    </source>
</evidence>
<dbReference type="InterPro" id="IPR006254">
    <property type="entry name" value="Isocitrate_lyase"/>
</dbReference>
<accession>A0A6A5QQ17</accession>
<dbReference type="SUPFAM" id="SSF51621">
    <property type="entry name" value="Phosphoenolpyruvate/pyruvate domain"/>
    <property type="match status" value="1"/>
</dbReference>
<keyword evidence="5" id="KW-1185">Reference proteome</keyword>
<dbReference type="GO" id="GO:0005759">
    <property type="term" value="C:mitochondrial matrix"/>
    <property type="evidence" value="ECO:0007669"/>
    <property type="project" value="TreeGrafter"/>
</dbReference>
<gene>
    <name evidence="4" type="ORF">BDU57DRAFT_517087</name>
</gene>
<organism evidence="4 5">
    <name type="scientific">Ampelomyces quisqualis</name>
    <name type="common">Powdery mildew agent</name>
    <dbReference type="NCBI Taxonomy" id="50730"/>
    <lineage>
        <taxon>Eukaryota</taxon>
        <taxon>Fungi</taxon>
        <taxon>Dikarya</taxon>
        <taxon>Ascomycota</taxon>
        <taxon>Pezizomycotina</taxon>
        <taxon>Dothideomycetes</taxon>
        <taxon>Pleosporomycetidae</taxon>
        <taxon>Pleosporales</taxon>
        <taxon>Pleosporineae</taxon>
        <taxon>Phaeosphaeriaceae</taxon>
        <taxon>Ampelomyces</taxon>
    </lineage>
</organism>
<dbReference type="GO" id="GO:0019629">
    <property type="term" value="P:propionate catabolic process, 2-methylcitrate cycle"/>
    <property type="evidence" value="ECO:0007669"/>
    <property type="project" value="TreeGrafter"/>
</dbReference>
<dbReference type="GO" id="GO:0004451">
    <property type="term" value="F:isocitrate lyase activity"/>
    <property type="evidence" value="ECO:0007669"/>
    <property type="project" value="InterPro"/>
</dbReference>
<protein>
    <recommendedName>
        <fullName evidence="2">methylisocitrate lyase</fullName>
        <ecNumber evidence="2">4.1.3.30</ecNumber>
    </recommendedName>
</protein>
<evidence type="ECO:0000256" key="2">
    <source>
        <dbReference type="ARBA" id="ARBA00012260"/>
    </source>
</evidence>
<evidence type="ECO:0000313" key="5">
    <source>
        <dbReference type="Proteomes" id="UP000800096"/>
    </source>
</evidence>
<reference evidence="4" key="1">
    <citation type="journal article" date="2020" name="Stud. Mycol.">
        <title>101 Dothideomycetes genomes: a test case for predicting lifestyles and emergence of pathogens.</title>
        <authorList>
            <person name="Haridas S."/>
            <person name="Albert R."/>
            <person name="Binder M."/>
            <person name="Bloem J."/>
            <person name="Labutti K."/>
            <person name="Salamov A."/>
            <person name="Andreopoulos B."/>
            <person name="Baker S."/>
            <person name="Barry K."/>
            <person name="Bills G."/>
            <person name="Bluhm B."/>
            <person name="Cannon C."/>
            <person name="Castanera R."/>
            <person name="Culley D."/>
            <person name="Daum C."/>
            <person name="Ezra D."/>
            <person name="Gonzalez J."/>
            <person name="Henrissat B."/>
            <person name="Kuo A."/>
            <person name="Liang C."/>
            <person name="Lipzen A."/>
            <person name="Lutzoni F."/>
            <person name="Magnuson J."/>
            <person name="Mondo S."/>
            <person name="Nolan M."/>
            <person name="Ohm R."/>
            <person name="Pangilinan J."/>
            <person name="Park H.-J."/>
            <person name="Ramirez L."/>
            <person name="Alfaro M."/>
            <person name="Sun H."/>
            <person name="Tritt A."/>
            <person name="Yoshinaga Y."/>
            <person name="Zwiers L.-H."/>
            <person name="Turgeon B."/>
            <person name="Goodwin S."/>
            <person name="Spatafora J."/>
            <person name="Crous P."/>
            <person name="Grigoriev I."/>
        </authorList>
    </citation>
    <scope>NUCLEOTIDE SEQUENCE</scope>
    <source>
        <strain evidence="4">HMLAC05119</strain>
    </source>
</reference>
<dbReference type="EC" id="4.1.3.30" evidence="2"/>
<evidence type="ECO:0000256" key="3">
    <source>
        <dbReference type="ARBA" id="ARBA00023239"/>
    </source>
</evidence>
<evidence type="ECO:0000256" key="1">
    <source>
        <dbReference type="ARBA" id="ARBA00005704"/>
    </source>
</evidence>
<dbReference type="GO" id="GO:0046421">
    <property type="term" value="F:methylisocitrate lyase activity"/>
    <property type="evidence" value="ECO:0007669"/>
    <property type="project" value="UniProtKB-EC"/>
</dbReference>
<dbReference type="EMBL" id="ML979135">
    <property type="protein sequence ID" value="KAF1916786.1"/>
    <property type="molecule type" value="Genomic_DNA"/>
</dbReference>
<dbReference type="Pfam" id="PF00463">
    <property type="entry name" value="ICL"/>
    <property type="match status" value="1"/>
</dbReference>
<dbReference type="InterPro" id="IPR015813">
    <property type="entry name" value="Pyrv/PenolPyrv_kinase-like_dom"/>
</dbReference>
<sequence>MLRTVSRCVARQSRSLRTARRLLRPLSTTAQRMPSSTLQAVTPPALTALPGDAFQLLPEASKAGQAEDALFDEQVQAVKHWWASPRYQGIKRPYSAEDVVTKRGALPQSYPSSLMARKLFNLLEEKAAKGEPVHTSASTLDPMARAMTDHGPSTCSGCH</sequence>
<proteinExistence type="inferred from homology"/>
<dbReference type="PANTHER" id="PTHR21631">
    <property type="entry name" value="ISOCITRATE LYASE/MALATE SYNTHASE"/>
    <property type="match status" value="1"/>
</dbReference>
<dbReference type="InterPro" id="IPR040442">
    <property type="entry name" value="Pyrv_kinase-like_dom_sf"/>
</dbReference>